<dbReference type="AlphaFoldDB" id="A0A6A4TQP0"/>
<organism evidence="1 2">
    <name type="scientific">Scophthalmus maximus</name>
    <name type="common">Turbot</name>
    <name type="synonym">Psetta maxima</name>
    <dbReference type="NCBI Taxonomy" id="52904"/>
    <lineage>
        <taxon>Eukaryota</taxon>
        <taxon>Metazoa</taxon>
        <taxon>Chordata</taxon>
        <taxon>Craniata</taxon>
        <taxon>Vertebrata</taxon>
        <taxon>Euteleostomi</taxon>
        <taxon>Actinopterygii</taxon>
        <taxon>Neopterygii</taxon>
        <taxon>Teleostei</taxon>
        <taxon>Neoteleostei</taxon>
        <taxon>Acanthomorphata</taxon>
        <taxon>Carangaria</taxon>
        <taxon>Pleuronectiformes</taxon>
        <taxon>Pleuronectoidei</taxon>
        <taxon>Scophthalmidae</taxon>
        <taxon>Scophthalmus</taxon>
    </lineage>
</organism>
<sequence length="200" mass="21915">MKSSQAAFFFHVAYPLKNENKEAAAAAAAAAAASRHKHPCLIYSTHPNTHMDWPVQPIIMLHVCHHHFDPLSSCKRQQMGPFVKKLSGSNSFGSDNTVPVVGLCVIAHQGLYLIPFEPTLKGRITESSGMELSGQCRKKSPHLSDRGPARVSLSLTLGQSASAAASVMQEMDFTKELLLLTPTRLEHWLHSDLEFGDKDS</sequence>
<gene>
    <name evidence="1" type="ORF">F2P81_003480</name>
</gene>
<evidence type="ECO:0000313" key="1">
    <source>
        <dbReference type="EMBL" id="KAF0044322.1"/>
    </source>
</evidence>
<evidence type="ECO:0000313" key="2">
    <source>
        <dbReference type="Proteomes" id="UP000438429"/>
    </source>
</evidence>
<accession>A0A6A4TQP0</accession>
<dbReference type="Proteomes" id="UP000438429">
    <property type="component" value="Unassembled WGS sequence"/>
</dbReference>
<comment type="caution">
    <text evidence="1">The sequence shown here is derived from an EMBL/GenBank/DDBJ whole genome shotgun (WGS) entry which is preliminary data.</text>
</comment>
<name>A0A6A4TQP0_SCOMX</name>
<proteinExistence type="predicted"/>
<protein>
    <submittedName>
        <fullName evidence="1">Uncharacterized protein</fullName>
    </submittedName>
</protein>
<reference evidence="1 2" key="1">
    <citation type="submission" date="2019-06" db="EMBL/GenBank/DDBJ databases">
        <title>Draft genomes of female and male turbot (Scophthalmus maximus).</title>
        <authorList>
            <person name="Xu H."/>
            <person name="Xu X.-W."/>
            <person name="Shao C."/>
            <person name="Chen S."/>
        </authorList>
    </citation>
    <scope>NUCLEOTIDE SEQUENCE [LARGE SCALE GENOMIC DNA]</scope>
    <source>
        <strain evidence="1">Ysfricsl-2016a</strain>
        <tissue evidence="1">Blood</tissue>
    </source>
</reference>
<dbReference type="EMBL" id="VEVO01000003">
    <property type="protein sequence ID" value="KAF0044322.1"/>
    <property type="molecule type" value="Genomic_DNA"/>
</dbReference>